<name>A0A836BN09_9CHLO</name>
<protein>
    <recommendedName>
        <fullName evidence="6">Rubredoxin-like domain-containing protein</fullName>
    </recommendedName>
</protein>
<dbReference type="InterPro" id="IPR024934">
    <property type="entry name" value="Rubredoxin-like_dom"/>
</dbReference>
<sequence>MVVGGSSAKCKGCGYEYKQEKGDPDFPVPPGVSFQALPADYICPVCGGAKNQFEANMKVVAGFAENQQYGLGGNSLTEGQKSGLIYGALAFGFFFFLSGYFLQ</sequence>
<dbReference type="CDD" id="cd00730">
    <property type="entry name" value="rubredoxin"/>
    <property type="match status" value="1"/>
</dbReference>
<dbReference type="Gene3D" id="2.20.28.10">
    <property type="match status" value="1"/>
</dbReference>
<evidence type="ECO:0000256" key="4">
    <source>
        <dbReference type="ARBA" id="ARBA00023004"/>
    </source>
</evidence>
<dbReference type="GO" id="GO:0009507">
    <property type="term" value="C:chloroplast"/>
    <property type="evidence" value="ECO:0007669"/>
    <property type="project" value="TreeGrafter"/>
</dbReference>
<proteinExistence type="predicted"/>
<keyword evidence="3" id="KW-0249">Electron transport</keyword>
<evidence type="ECO:0000256" key="3">
    <source>
        <dbReference type="ARBA" id="ARBA00022982"/>
    </source>
</evidence>
<evidence type="ECO:0000256" key="2">
    <source>
        <dbReference type="ARBA" id="ARBA00022723"/>
    </source>
</evidence>
<evidence type="ECO:0000259" key="6">
    <source>
        <dbReference type="PROSITE" id="PS50903"/>
    </source>
</evidence>
<dbReference type="AlphaFoldDB" id="A0A836BN09"/>
<reference evidence="7" key="1">
    <citation type="journal article" date="2020" name="bioRxiv">
        <title>Comparative genomics of Chlamydomonas.</title>
        <authorList>
            <person name="Craig R.J."/>
            <person name="Hasan A.R."/>
            <person name="Ness R.W."/>
            <person name="Keightley P.D."/>
        </authorList>
    </citation>
    <scope>NUCLEOTIDE SEQUENCE</scope>
    <source>
        <strain evidence="7">CCAP 11/70</strain>
    </source>
</reference>
<evidence type="ECO:0000256" key="1">
    <source>
        <dbReference type="ARBA" id="ARBA00022448"/>
    </source>
</evidence>
<dbReference type="PRINTS" id="PR00163">
    <property type="entry name" value="RUBREDOXIN"/>
</dbReference>
<keyword evidence="1" id="KW-0813">Transport</keyword>
<dbReference type="EMBL" id="JAEHOE010000233">
    <property type="protein sequence ID" value="KAG2482322.1"/>
    <property type="molecule type" value="Genomic_DNA"/>
</dbReference>
<organism evidence="7 8">
    <name type="scientific">Edaphochlamys debaryana</name>
    <dbReference type="NCBI Taxonomy" id="47281"/>
    <lineage>
        <taxon>Eukaryota</taxon>
        <taxon>Viridiplantae</taxon>
        <taxon>Chlorophyta</taxon>
        <taxon>core chlorophytes</taxon>
        <taxon>Chlorophyceae</taxon>
        <taxon>CS clade</taxon>
        <taxon>Chlamydomonadales</taxon>
        <taxon>Chlamydomonadales incertae sedis</taxon>
        <taxon>Edaphochlamys</taxon>
    </lineage>
</organism>
<dbReference type="GO" id="GO:0009055">
    <property type="term" value="F:electron transfer activity"/>
    <property type="evidence" value="ECO:0007669"/>
    <property type="project" value="TreeGrafter"/>
</dbReference>
<dbReference type="PANTHER" id="PTHR47627">
    <property type="entry name" value="RUBREDOXIN"/>
    <property type="match status" value="1"/>
</dbReference>
<dbReference type="Proteomes" id="UP000612055">
    <property type="component" value="Unassembled WGS sequence"/>
</dbReference>
<accession>A0A836BN09</accession>
<keyword evidence="4" id="KW-0408">Iron</keyword>
<keyword evidence="5" id="KW-0472">Membrane</keyword>
<keyword evidence="5" id="KW-0812">Transmembrane</keyword>
<evidence type="ECO:0000313" key="7">
    <source>
        <dbReference type="EMBL" id="KAG2482322.1"/>
    </source>
</evidence>
<feature type="domain" description="Rubredoxin-like" evidence="6">
    <location>
        <begin position="5"/>
        <end position="56"/>
    </location>
</feature>
<keyword evidence="5" id="KW-1133">Transmembrane helix</keyword>
<evidence type="ECO:0000313" key="8">
    <source>
        <dbReference type="Proteomes" id="UP000612055"/>
    </source>
</evidence>
<dbReference type="OrthoDB" id="6379857at2759"/>
<feature type="transmembrane region" description="Helical" evidence="5">
    <location>
        <begin position="84"/>
        <end position="102"/>
    </location>
</feature>
<dbReference type="SUPFAM" id="SSF57802">
    <property type="entry name" value="Rubredoxin-like"/>
    <property type="match status" value="1"/>
</dbReference>
<dbReference type="PROSITE" id="PS50903">
    <property type="entry name" value="RUBREDOXIN_LIKE"/>
    <property type="match status" value="1"/>
</dbReference>
<dbReference type="InterPro" id="IPR050526">
    <property type="entry name" value="Rubredoxin_ET"/>
</dbReference>
<dbReference type="GO" id="GO:0005506">
    <property type="term" value="F:iron ion binding"/>
    <property type="evidence" value="ECO:0007669"/>
    <property type="project" value="InterPro"/>
</dbReference>
<comment type="caution">
    <text evidence="7">The sequence shown here is derived from an EMBL/GenBank/DDBJ whole genome shotgun (WGS) entry which is preliminary data.</text>
</comment>
<gene>
    <name evidence="7" type="ORF">HYH03_018744</name>
</gene>
<keyword evidence="8" id="KW-1185">Reference proteome</keyword>
<evidence type="ECO:0000256" key="5">
    <source>
        <dbReference type="SAM" id="Phobius"/>
    </source>
</evidence>
<dbReference type="GO" id="GO:0043448">
    <property type="term" value="P:alkane catabolic process"/>
    <property type="evidence" value="ECO:0007669"/>
    <property type="project" value="TreeGrafter"/>
</dbReference>
<dbReference type="PANTHER" id="PTHR47627:SF1">
    <property type="entry name" value="RUBREDOXIN-1-RELATED"/>
    <property type="match status" value="1"/>
</dbReference>
<dbReference type="InterPro" id="IPR024935">
    <property type="entry name" value="Rubredoxin_dom"/>
</dbReference>
<dbReference type="Pfam" id="PF00301">
    <property type="entry name" value="Rubredoxin"/>
    <property type="match status" value="1"/>
</dbReference>
<keyword evidence="2" id="KW-0479">Metal-binding</keyword>